<accession>A0AAW2T661</accession>
<sequence length="114" mass="13053">MKCLRFAGYASNLAQWIDMKELRLHGMKSHDRHIFIQNLILVAFREMVPEHVWSVLLEVSFLFQILCSTTLDIRMVEELEVRVFIKITKPSQSAGPSQTAQQLAVKGWVALVLG</sequence>
<organism evidence="1">
    <name type="scientific">Sesamum radiatum</name>
    <name type="common">Black benniseed</name>
    <dbReference type="NCBI Taxonomy" id="300843"/>
    <lineage>
        <taxon>Eukaryota</taxon>
        <taxon>Viridiplantae</taxon>
        <taxon>Streptophyta</taxon>
        <taxon>Embryophyta</taxon>
        <taxon>Tracheophyta</taxon>
        <taxon>Spermatophyta</taxon>
        <taxon>Magnoliopsida</taxon>
        <taxon>eudicotyledons</taxon>
        <taxon>Gunneridae</taxon>
        <taxon>Pentapetalae</taxon>
        <taxon>asterids</taxon>
        <taxon>lamiids</taxon>
        <taxon>Lamiales</taxon>
        <taxon>Pedaliaceae</taxon>
        <taxon>Sesamum</taxon>
    </lineage>
</organism>
<gene>
    <name evidence="1" type="ORF">Sradi_2335200</name>
</gene>
<comment type="caution">
    <text evidence="1">The sequence shown here is derived from an EMBL/GenBank/DDBJ whole genome shotgun (WGS) entry which is preliminary data.</text>
</comment>
<reference evidence="1" key="1">
    <citation type="submission" date="2020-06" db="EMBL/GenBank/DDBJ databases">
        <authorList>
            <person name="Li T."/>
            <person name="Hu X."/>
            <person name="Zhang T."/>
            <person name="Song X."/>
            <person name="Zhang H."/>
            <person name="Dai N."/>
            <person name="Sheng W."/>
            <person name="Hou X."/>
            <person name="Wei L."/>
        </authorList>
    </citation>
    <scope>NUCLEOTIDE SEQUENCE</scope>
    <source>
        <strain evidence="1">G02</strain>
        <tissue evidence="1">Leaf</tissue>
    </source>
</reference>
<dbReference type="AlphaFoldDB" id="A0AAW2T661"/>
<protein>
    <submittedName>
        <fullName evidence="1">Uncharacterized protein</fullName>
    </submittedName>
</protein>
<name>A0AAW2T661_SESRA</name>
<proteinExistence type="predicted"/>
<reference evidence="1" key="2">
    <citation type="journal article" date="2024" name="Plant">
        <title>Genomic evolution and insights into agronomic trait innovations of Sesamum species.</title>
        <authorList>
            <person name="Miao H."/>
            <person name="Wang L."/>
            <person name="Qu L."/>
            <person name="Liu H."/>
            <person name="Sun Y."/>
            <person name="Le M."/>
            <person name="Wang Q."/>
            <person name="Wei S."/>
            <person name="Zheng Y."/>
            <person name="Lin W."/>
            <person name="Duan Y."/>
            <person name="Cao H."/>
            <person name="Xiong S."/>
            <person name="Wang X."/>
            <person name="Wei L."/>
            <person name="Li C."/>
            <person name="Ma Q."/>
            <person name="Ju M."/>
            <person name="Zhao R."/>
            <person name="Li G."/>
            <person name="Mu C."/>
            <person name="Tian Q."/>
            <person name="Mei H."/>
            <person name="Zhang T."/>
            <person name="Gao T."/>
            <person name="Zhang H."/>
        </authorList>
    </citation>
    <scope>NUCLEOTIDE SEQUENCE</scope>
    <source>
        <strain evidence="1">G02</strain>
    </source>
</reference>
<dbReference type="EMBL" id="JACGWJ010000009">
    <property type="protein sequence ID" value="KAL0399919.1"/>
    <property type="molecule type" value="Genomic_DNA"/>
</dbReference>
<evidence type="ECO:0000313" key="1">
    <source>
        <dbReference type="EMBL" id="KAL0399919.1"/>
    </source>
</evidence>